<sequence>MIIKCQERLCEAQEYAATLGDKSLQECLARLESWEHDGRTVHLYGDFAPYSFGFSLYGPDGQLIMNGGLLYHGSPDQSCAVTFNHDDLWQTHT</sequence>
<evidence type="ECO:0000313" key="1">
    <source>
        <dbReference type="EMBL" id="KHE42336.1"/>
    </source>
</evidence>
<dbReference type="EMBL" id="JRGF01000005">
    <property type="protein sequence ID" value="KHE42336.1"/>
    <property type="molecule type" value="Genomic_DNA"/>
</dbReference>
<gene>
    <name evidence="1" type="ORF">LG35_05510</name>
</gene>
<proteinExistence type="predicted"/>
<dbReference type="Proteomes" id="UP000030889">
    <property type="component" value="Unassembled WGS sequence"/>
</dbReference>
<name>A0ABR4YJB2_9BACT</name>
<dbReference type="RefSeq" id="WP_035472951.1">
    <property type="nucleotide sequence ID" value="NZ_JRGF01000005.1"/>
</dbReference>
<organism evidence="1 2">
    <name type="scientific">Alistipes inops</name>
    <dbReference type="NCBI Taxonomy" id="1501391"/>
    <lineage>
        <taxon>Bacteria</taxon>
        <taxon>Pseudomonadati</taxon>
        <taxon>Bacteroidota</taxon>
        <taxon>Bacteroidia</taxon>
        <taxon>Bacteroidales</taxon>
        <taxon>Rikenellaceae</taxon>
        <taxon>Alistipes</taxon>
    </lineage>
</organism>
<evidence type="ECO:0008006" key="3">
    <source>
        <dbReference type="Google" id="ProtNLM"/>
    </source>
</evidence>
<keyword evidence="2" id="KW-1185">Reference proteome</keyword>
<protein>
    <recommendedName>
        <fullName evidence="3">DUF4120 domain-containing protein</fullName>
    </recommendedName>
</protein>
<accession>A0ABR4YJB2</accession>
<dbReference type="InterPro" id="IPR025185">
    <property type="entry name" value="DUF4120"/>
</dbReference>
<reference evidence="1 2" key="1">
    <citation type="submission" date="2014-09" db="EMBL/GenBank/DDBJ databases">
        <title>Alistipes sp. 627, sp. nov., a novel member of the family Rikenellaceae isolated from human faeces.</title>
        <authorList>
            <person name="Shkoporov A.N."/>
            <person name="Chaplin A.V."/>
            <person name="Motuzova O.V."/>
            <person name="Kafarskaia L.I."/>
            <person name="Khokhlova E.V."/>
            <person name="Efimov B.A."/>
        </authorList>
    </citation>
    <scope>NUCLEOTIDE SEQUENCE [LARGE SCALE GENOMIC DNA]</scope>
    <source>
        <strain evidence="1 2">627</strain>
    </source>
</reference>
<comment type="caution">
    <text evidence="1">The sequence shown here is derived from an EMBL/GenBank/DDBJ whole genome shotgun (WGS) entry which is preliminary data.</text>
</comment>
<evidence type="ECO:0000313" key="2">
    <source>
        <dbReference type="Proteomes" id="UP000030889"/>
    </source>
</evidence>
<dbReference type="Pfam" id="PF13496">
    <property type="entry name" value="DUF4120"/>
    <property type="match status" value="1"/>
</dbReference>